<dbReference type="Pfam" id="PF14009">
    <property type="entry name" value="PADRE"/>
    <property type="match status" value="1"/>
</dbReference>
<evidence type="ECO:0000256" key="1">
    <source>
        <dbReference type="SAM" id="MobiDB-lite"/>
    </source>
</evidence>
<evidence type="ECO:0000313" key="2">
    <source>
        <dbReference type="EMBL" id="PIN21510.1"/>
    </source>
</evidence>
<accession>A0A2G9HW01</accession>
<name>A0A2G9HW01_9LAMI</name>
<feature type="compositionally biased region" description="Gly residues" evidence="1">
    <location>
        <begin position="142"/>
        <end position="153"/>
    </location>
</feature>
<dbReference type="InterPro" id="IPR025322">
    <property type="entry name" value="PADRE_dom"/>
</dbReference>
<keyword evidence="3" id="KW-1185">Reference proteome</keyword>
<evidence type="ECO:0000313" key="3">
    <source>
        <dbReference type="Proteomes" id="UP000231279"/>
    </source>
</evidence>
<dbReference type="AlphaFoldDB" id="A0A2G9HW01"/>
<sequence length="167" mass="17679">MGICSSCESTSVATAKLILDDGRLQEFPHPVKVSYVLQKNPAYFICNSDEMDFDDVVSAVSDEEELQPGQLYFALPLSRLKHRLQAEEMAALAVKASSALTKSGGSCGEKCGCRRNILLFPGDNGLKQSRKVVNGGASVGESGSGGRRSGGAGRRGKITARLSAIPE</sequence>
<dbReference type="EMBL" id="NKXS01000931">
    <property type="protein sequence ID" value="PIN21510.1"/>
    <property type="molecule type" value="Genomic_DNA"/>
</dbReference>
<dbReference type="PANTHER" id="PTHR33052">
    <property type="entry name" value="DUF4228 DOMAIN PROTEIN-RELATED"/>
    <property type="match status" value="1"/>
</dbReference>
<dbReference type="Proteomes" id="UP000231279">
    <property type="component" value="Unassembled WGS sequence"/>
</dbReference>
<feature type="region of interest" description="Disordered" evidence="1">
    <location>
        <begin position="134"/>
        <end position="167"/>
    </location>
</feature>
<dbReference type="OrthoDB" id="843671at2759"/>
<comment type="caution">
    <text evidence="2">The sequence shown here is derived from an EMBL/GenBank/DDBJ whole genome shotgun (WGS) entry which is preliminary data.</text>
</comment>
<proteinExistence type="predicted"/>
<gene>
    <name evidence="2" type="ORF">CDL12_05780</name>
</gene>
<protein>
    <submittedName>
        <fullName evidence="2">Uncharacterized protein</fullName>
    </submittedName>
</protein>
<dbReference type="STRING" id="429701.A0A2G9HW01"/>
<organism evidence="2 3">
    <name type="scientific">Handroanthus impetiginosus</name>
    <dbReference type="NCBI Taxonomy" id="429701"/>
    <lineage>
        <taxon>Eukaryota</taxon>
        <taxon>Viridiplantae</taxon>
        <taxon>Streptophyta</taxon>
        <taxon>Embryophyta</taxon>
        <taxon>Tracheophyta</taxon>
        <taxon>Spermatophyta</taxon>
        <taxon>Magnoliopsida</taxon>
        <taxon>eudicotyledons</taxon>
        <taxon>Gunneridae</taxon>
        <taxon>Pentapetalae</taxon>
        <taxon>asterids</taxon>
        <taxon>lamiids</taxon>
        <taxon>Lamiales</taxon>
        <taxon>Bignoniaceae</taxon>
        <taxon>Crescentiina</taxon>
        <taxon>Tabebuia alliance</taxon>
        <taxon>Handroanthus</taxon>
    </lineage>
</organism>
<reference evidence="3" key="1">
    <citation type="journal article" date="2018" name="Gigascience">
        <title>Genome assembly of the Pink Ipe (Handroanthus impetiginosus, Bignoniaceae), a highly valued, ecologically keystone Neotropical timber forest tree.</title>
        <authorList>
            <person name="Silva-Junior O.B."/>
            <person name="Grattapaglia D."/>
            <person name="Novaes E."/>
            <person name="Collevatti R.G."/>
        </authorList>
    </citation>
    <scope>NUCLEOTIDE SEQUENCE [LARGE SCALE GENOMIC DNA]</scope>
    <source>
        <strain evidence="3">cv. UFG-1</strain>
    </source>
</reference>